<reference evidence="1 2" key="1">
    <citation type="submission" date="2020-03" db="EMBL/GenBank/DDBJ databases">
        <title>Draft Genome Sequence of Cudoniella acicularis.</title>
        <authorList>
            <person name="Buettner E."/>
            <person name="Kellner H."/>
        </authorList>
    </citation>
    <scope>NUCLEOTIDE SEQUENCE [LARGE SCALE GENOMIC DNA]</scope>
    <source>
        <strain evidence="1 2">DSM 108380</strain>
    </source>
</reference>
<evidence type="ECO:0000313" key="1">
    <source>
        <dbReference type="EMBL" id="KAF4626309.1"/>
    </source>
</evidence>
<protein>
    <submittedName>
        <fullName evidence="1">Uncharacterized protein</fullName>
    </submittedName>
</protein>
<dbReference type="InterPro" id="IPR052058">
    <property type="entry name" value="Alcohol_O-acetyltransferase"/>
</dbReference>
<dbReference type="InterPro" id="IPR010828">
    <property type="entry name" value="Atf2/Sli1-like"/>
</dbReference>
<comment type="caution">
    <text evidence="1">The sequence shown here is derived from an EMBL/GenBank/DDBJ whole genome shotgun (WGS) entry which is preliminary data.</text>
</comment>
<dbReference type="Gene3D" id="3.30.559.10">
    <property type="entry name" value="Chloramphenicol acetyltransferase-like domain"/>
    <property type="match status" value="1"/>
</dbReference>
<accession>A0A8H4W090</accession>
<name>A0A8H4W090_9HELO</name>
<sequence>MKKSEMATSPIDISQLEKLRPLGKLEQFSSARHDLGLFNSVGMTCTYTLSSPSQSPSTLNSPLTTLTLKQTIYRALSSLINKHPIFSCIPVNSQTNTPYFARLPSISLSSVLSFRTRGSPFIATSEGERDTELDDLLAEQHGMNFKEDFGRVPFWRMVILTGCDGGKGRIGGEMGIESFTASLFIHHSLADGLSAVNFHRDFHFFLNEPSLDYVVKEGEDGDVVTCPRLEILPCLDDLHPLPFSSSPSPPKETRMEEIKGNRKLWTGIENPSLPSTPAKTNFLTLVLSAKTTKALIRQCKEEKSTLATVLPFIISAALSKTLSSQDPNPGCEYEFAYTIPVSLRRFLKREGERERRIGEGEMGVWIDALSYTYCPSSSSTSTAKSEEKNSFPWTEAQQLKAKISSYLHSLESLQAGEKGVNVNMPIGKFKNVPSMREMLLSRVGKPLGSSFDVSNVGVLTPLPIPHSLIRMKENGT</sequence>
<dbReference type="PANTHER" id="PTHR28037">
    <property type="entry name" value="ALCOHOL O-ACETYLTRANSFERASE 1-RELATED"/>
    <property type="match status" value="1"/>
</dbReference>
<organism evidence="1 2">
    <name type="scientific">Cudoniella acicularis</name>
    <dbReference type="NCBI Taxonomy" id="354080"/>
    <lineage>
        <taxon>Eukaryota</taxon>
        <taxon>Fungi</taxon>
        <taxon>Dikarya</taxon>
        <taxon>Ascomycota</taxon>
        <taxon>Pezizomycotina</taxon>
        <taxon>Leotiomycetes</taxon>
        <taxon>Helotiales</taxon>
        <taxon>Tricladiaceae</taxon>
        <taxon>Cudoniella</taxon>
    </lineage>
</organism>
<dbReference type="AlphaFoldDB" id="A0A8H4W090"/>
<dbReference type="Pfam" id="PF07247">
    <property type="entry name" value="AATase"/>
    <property type="match status" value="1"/>
</dbReference>
<keyword evidence="2" id="KW-1185">Reference proteome</keyword>
<dbReference type="EMBL" id="JAAMPI010001178">
    <property type="protein sequence ID" value="KAF4626309.1"/>
    <property type="molecule type" value="Genomic_DNA"/>
</dbReference>
<dbReference type="InterPro" id="IPR023213">
    <property type="entry name" value="CAT-like_dom_sf"/>
</dbReference>
<proteinExistence type="predicted"/>
<dbReference type="Proteomes" id="UP000566819">
    <property type="component" value="Unassembled WGS sequence"/>
</dbReference>
<gene>
    <name evidence="1" type="ORF">G7Y89_g11850</name>
</gene>
<dbReference type="OrthoDB" id="2150604at2759"/>
<dbReference type="PANTHER" id="PTHR28037:SF1">
    <property type="entry name" value="ALCOHOL O-ACETYLTRANSFERASE 1-RELATED"/>
    <property type="match status" value="1"/>
</dbReference>
<dbReference type="GO" id="GO:0008080">
    <property type="term" value="F:N-acetyltransferase activity"/>
    <property type="evidence" value="ECO:0007669"/>
    <property type="project" value="TreeGrafter"/>
</dbReference>
<evidence type="ECO:0000313" key="2">
    <source>
        <dbReference type="Proteomes" id="UP000566819"/>
    </source>
</evidence>